<feature type="region of interest" description="Disordered" evidence="1">
    <location>
        <begin position="912"/>
        <end position="989"/>
    </location>
</feature>
<comment type="caution">
    <text evidence="2">The sequence shown here is derived from an EMBL/GenBank/DDBJ whole genome shotgun (WGS) entry which is preliminary data.</text>
</comment>
<feature type="region of interest" description="Disordered" evidence="1">
    <location>
        <begin position="569"/>
        <end position="601"/>
    </location>
</feature>
<reference evidence="2" key="1">
    <citation type="submission" date="2020-11" db="EMBL/GenBank/DDBJ databases">
        <authorList>
            <consortium name="DOE Joint Genome Institute"/>
            <person name="Ahrendt S."/>
            <person name="Riley R."/>
            <person name="Andreopoulos W."/>
            <person name="Labutti K."/>
            <person name="Pangilinan J."/>
            <person name="Ruiz-Duenas F.J."/>
            <person name="Barrasa J.M."/>
            <person name="Sanchez-Garcia M."/>
            <person name="Camarero S."/>
            <person name="Miyauchi S."/>
            <person name="Serrano A."/>
            <person name="Linde D."/>
            <person name="Babiker R."/>
            <person name="Drula E."/>
            <person name="Ayuso-Fernandez I."/>
            <person name="Pacheco R."/>
            <person name="Padilla G."/>
            <person name="Ferreira P."/>
            <person name="Barriuso J."/>
            <person name="Kellner H."/>
            <person name="Castanera R."/>
            <person name="Alfaro M."/>
            <person name="Ramirez L."/>
            <person name="Pisabarro A.G."/>
            <person name="Kuo A."/>
            <person name="Tritt A."/>
            <person name="Lipzen A."/>
            <person name="He G."/>
            <person name="Yan M."/>
            <person name="Ng V."/>
            <person name="Cullen D."/>
            <person name="Martin F."/>
            <person name="Rosso M.-N."/>
            <person name="Henrissat B."/>
            <person name="Hibbett D."/>
            <person name="Martinez A.T."/>
            <person name="Grigoriev I.V."/>
        </authorList>
    </citation>
    <scope>NUCLEOTIDE SEQUENCE</scope>
    <source>
        <strain evidence="2">AH 40177</strain>
    </source>
</reference>
<gene>
    <name evidence="2" type="ORF">BDP27DRAFT_1425053</name>
</gene>
<feature type="compositionally biased region" description="Basic and acidic residues" evidence="1">
    <location>
        <begin position="971"/>
        <end position="989"/>
    </location>
</feature>
<evidence type="ECO:0000313" key="2">
    <source>
        <dbReference type="EMBL" id="KAF9065239.1"/>
    </source>
</evidence>
<organism evidence="2 3">
    <name type="scientific">Rhodocollybia butyracea</name>
    <dbReference type="NCBI Taxonomy" id="206335"/>
    <lineage>
        <taxon>Eukaryota</taxon>
        <taxon>Fungi</taxon>
        <taxon>Dikarya</taxon>
        <taxon>Basidiomycota</taxon>
        <taxon>Agaricomycotina</taxon>
        <taxon>Agaricomycetes</taxon>
        <taxon>Agaricomycetidae</taxon>
        <taxon>Agaricales</taxon>
        <taxon>Marasmiineae</taxon>
        <taxon>Omphalotaceae</taxon>
        <taxon>Rhodocollybia</taxon>
    </lineage>
</organism>
<protein>
    <submittedName>
        <fullName evidence="2">Uncharacterized protein</fullName>
    </submittedName>
</protein>
<sequence length="1277" mass="143903">MDESLSADLYSEAAPSHWKFLKVPNRDPIFGRVYTTKSHSAVPKDHGTIYCTILDMTSDHMKKLYGHCVNMNIPKTEAERRKVGFLDLYPEQNDYLIWRNLYGSHLEEDDIVYTYAFAHNHHDPNTMNRLQEIQDRIYGPLELQGDEKPGIQFERSPYTVNHLGNAPRAYPFGNTTQVQKMTEYVATNHKFRGRALEEHHLLWKDVMQISTEVGAKFYEKVEPKLCELVHKQAERVNCNLMGNSKKSFWTSGQVNVASCDQEKNEPEGDGEAGGEEQGGIKGIGQFGTNHGDYGDSPNMKSHMLNMTRPDQKVLPQFFMLMEAGIGWRLDYFASFLFSGLGSHGGTGGEGNVRVTVINYAPEMQLDGVTAMALAALSRNVQGNVLTVSSELRDTSNHIYNTKAACETANLVTDGFGMADAQSYLDVTARAILEHCLGIISQAPMDTLPRINRDVFLSAFSLVDENNIRIQAKPWALGPGWTGENVQIGKTYSEDIRGLPEETVKELWNSDTVSDIPYGNQAMVDARLEWIALHQSRVPTHPVCHASGEVEEKLAIPPRLRKHARKKARTKAQSNAAQAAVNPLTRARTRTSTASKTQPAMPVTVTTKRKAMGPTPALVSSLVQSTGAKVKKSVKDLNIPFIKTLMDPQKSFTVNTRDHVPSSVSIPRNPDIAQIGTAWVALNRECRDHSIAGYILHQDTLLTHLVFWEKLETLKNNAITLLESLSSKPPPDCNRHWFLTLAVDFKEALELNVSSKTFKSDAYLPAAYRNGQVVDYKYRKPRNFGEDKAIMAVSLAHGCLMSWLGINDSSVSIAQAQLIRLLFNKVGVEILLQDSVWQGVRTLVPDIGWSKCAKPAAMSLDEWLNCQLEREGLCDPTSPIRTLLADFQRQIKGYRSDTEIERFDYLVEIVNSSPSSHPRLISGPTQPAPTAAVDETSSDEEYERQPQGSKRKRASRDVSKPRKRTKKPMTFAEKRRQMLLKDPRSDEQRRDTWAHGISLCKLLIPADGGPCTLPPPPPPADAQALRDYQFQTKVMDNLDFLQAHREFGHSRRKIRSLDENPSALRTKEGFFSMCVNRALHHNTDFLRDTDIMSFTSYENWEEVIHIAMAIKGKPWDDVYFRNPNAYSQNWSERSLDFAQVYWDSIQSNPEYTSWLVGTEKMSLSKIFRMLLRDRKHFPGMGELATLQILLDYCKEGIVTGTVEEYAEVFRFVNKGAVGGLIHLGFLEPHEGQRFYPVGELVQSLKQAKVFLQSKGLDLDFPDIEHSLCKAARHDKLRT</sequence>
<dbReference type="Proteomes" id="UP000772434">
    <property type="component" value="Unassembled WGS sequence"/>
</dbReference>
<name>A0A9P5U450_9AGAR</name>
<accession>A0A9P5U450</accession>
<proteinExistence type="predicted"/>
<dbReference type="AlphaFoldDB" id="A0A9P5U450"/>
<keyword evidence="3" id="KW-1185">Reference proteome</keyword>
<evidence type="ECO:0000313" key="3">
    <source>
        <dbReference type="Proteomes" id="UP000772434"/>
    </source>
</evidence>
<dbReference type="OrthoDB" id="3061143at2759"/>
<dbReference type="EMBL" id="JADNRY010000107">
    <property type="protein sequence ID" value="KAF9065239.1"/>
    <property type="molecule type" value="Genomic_DNA"/>
</dbReference>
<evidence type="ECO:0000256" key="1">
    <source>
        <dbReference type="SAM" id="MobiDB-lite"/>
    </source>
</evidence>